<reference evidence="1" key="1">
    <citation type="submission" date="2014-05" db="EMBL/GenBank/DDBJ databases">
        <authorList>
            <person name="Chronopoulou M."/>
        </authorList>
    </citation>
    <scope>NUCLEOTIDE SEQUENCE</scope>
    <source>
        <tissue evidence="1">Whole organism</tissue>
    </source>
</reference>
<evidence type="ECO:0000313" key="1">
    <source>
        <dbReference type="EMBL" id="CDW17407.1"/>
    </source>
</evidence>
<proteinExistence type="predicted"/>
<dbReference type="EMBL" id="HACA01000046">
    <property type="protein sequence ID" value="CDW17407.1"/>
    <property type="molecule type" value="Transcribed_RNA"/>
</dbReference>
<accession>A0A0K2SVK2</accession>
<dbReference type="AlphaFoldDB" id="A0A0K2SVK2"/>
<feature type="non-terminal residue" evidence="1">
    <location>
        <position position="1"/>
    </location>
</feature>
<protein>
    <submittedName>
        <fullName evidence="1">Uncharacterized protein</fullName>
    </submittedName>
</protein>
<sequence>LHYIIIINIYFCEKLQSPNLPCPSGFLTNYLGVGTRGGEIYIEESIHRQEQVVFTSHPSSHSFGRVIKNVCVLVLSCCLLFPNAGHFCWVPSFKKSKYS</sequence>
<name>A0A0K2SVK2_LEPSM</name>
<organism evidence="1">
    <name type="scientific">Lepeophtheirus salmonis</name>
    <name type="common">Salmon louse</name>
    <name type="synonym">Caligus salmonis</name>
    <dbReference type="NCBI Taxonomy" id="72036"/>
    <lineage>
        <taxon>Eukaryota</taxon>
        <taxon>Metazoa</taxon>
        <taxon>Ecdysozoa</taxon>
        <taxon>Arthropoda</taxon>
        <taxon>Crustacea</taxon>
        <taxon>Multicrustacea</taxon>
        <taxon>Hexanauplia</taxon>
        <taxon>Copepoda</taxon>
        <taxon>Siphonostomatoida</taxon>
        <taxon>Caligidae</taxon>
        <taxon>Lepeophtheirus</taxon>
    </lineage>
</organism>